<accession>A0A074RLV3</accession>
<dbReference type="AlphaFoldDB" id="A0A074RLV3"/>
<evidence type="ECO:0000313" key="2">
    <source>
        <dbReference type="Proteomes" id="UP000027456"/>
    </source>
</evidence>
<keyword evidence="2" id="KW-1185">Reference proteome</keyword>
<organism evidence="1 2">
    <name type="scientific">Rhizoctonia solani 123E</name>
    <dbReference type="NCBI Taxonomy" id="1423351"/>
    <lineage>
        <taxon>Eukaryota</taxon>
        <taxon>Fungi</taxon>
        <taxon>Dikarya</taxon>
        <taxon>Basidiomycota</taxon>
        <taxon>Agaricomycotina</taxon>
        <taxon>Agaricomycetes</taxon>
        <taxon>Cantharellales</taxon>
        <taxon>Ceratobasidiaceae</taxon>
        <taxon>Rhizoctonia</taxon>
    </lineage>
</organism>
<name>A0A074RLV3_9AGAM</name>
<comment type="caution">
    <text evidence="1">The sequence shown here is derived from an EMBL/GenBank/DDBJ whole genome shotgun (WGS) entry which is preliminary data.</text>
</comment>
<protein>
    <submittedName>
        <fullName evidence="1">Uncharacterized protein</fullName>
    </submittedName>
</protein>
<dbReference type="EMBL" id="AZST01001569">
    <property type="protein sequence ID" value="KEP45698.1"/>
    <property type="molecule type" value="Genomic_DNA"/>
</dbReference>
<dbReference type="Proteomes" id="UP000027456">
    <property type="component" value="Unassembled WGS sequence"/>
</dbReference>
<reference evidence="1 2" key="1">
    <citation type="submission" date="2013-12" db="EMBL/GenBank/DDBJ databases">
        <authorList>
            <person name="Cubeta M."/>
            <person name="Pakala S."/>
            <person name="Fedorova N."/>
            <person name="Thomas E."/>
            <person name="Dean R."/>
            <person name="Jabaji S."/>
            <person name="Neate S."/>
            <person name="Toda T."/>
            <person name="Tavantzis S."/>
            <person name="Vilgalys R."/>
            <person name="Bharathan N."/>
            <person name="Pakala S."/>
            <person name="Losada L.S."/>
            <person name="Zafar N."/>
            <person name="Nierman W."/>
        </authorList>
    </citation>
    <scope>NUCLEOTIDE SEQUENCE [LARGE SCALE GENOMIC DNA]</scope>
    <source>
        <strain evidence="1 2">123E</strain>
    </source>
</reference>
<proteinExistence type="predicted"/>
<evidence type="ECO:0000313" key="1">
    <source>
        <dbReference type="EMBL" id="KEP45698.1"/>
    </source>
</evidence>
<gene>
    <name evidence="1" type="ORF">V565_248950</name>
</gene>
<sequence length="54" mass="6258">MNDWNWRKLTTMVTHIIGHLPEAVKMATELEELWLIVDGSVSKTLTTSWSGMWL</sequence>
<dbReference type="HOGENOM" id="CLU_3051676_0_0_1"/>